<accession>V4VBK7</accession>
<organism evidence="2 3">
    <name type="scientific">Citrus clementina</name>
    <name type="common">Clementine</name>
    <name type="synonym">Citrus deliciosa x Citrus sinensis</name>
    <dbReference type="NCBI Taxonomy" id="85681"/>
    <lineage>
        <taxon>Eukaryota</taxon>
        <taxon>Viridiplantae</taxon>
        <taxon>Streptophyta</taxon>
        <taxon>Embryophyta</taxon>
        <taxon>Tracheophyta</taxon>
        <taxon>Spermatophyta</taxon>
        <taxon>Magnoliopsida</taxon>
        <taxon>eudicotyledons</taxon>
        <taxon>Gunneridae</taxon>
        <taxon>Pentapetalae</taxon>
        <taxon>rosids</taxon>
        <taxon>malvids</taxon>
        <taxon>Sapindales</taxon>
        <taxon>Rutaceae</taxon>
        <taxon>Aurantioideae</taxon>
        <taxon>Citrus</taxon>
    </lineage>
</organism>
<dbReference type="EMBL" id="KI536726">
    <property type="protein sequence ID" value="ESR49684.1"/>
    <property type="molecule type" value="Genomic_DNA"/>
</dbReference>
<evidence type="ECO:0000313" key="2">
    <source>
        <dbReference type="EMBL" id="ESR49684.1"/>
    </source>
</evidence>
<sequence>MRPPDKLLSLSKTGKGKAITPQAQRGENNINIKIIKQIITSEIISVWLLCEKKISSFLLNYKIKAREGNLQTANCRGN</sequence>
<evidence type="ECO:0000313" key="3">
    <source>
        <dbReference type="Proteomes" id="UP000030687"/>
    </source>
</evidence>
<gene>
    <name evidence="2" type="ORF">CICLE_v10033231mg</name>
</gene>
<keyword evidence="3" id="KW-1185">Reference proteome</keyword>
<feature type="compositionally biased region" description="Low complexity" evidence="1">
    <location>
        <begin position="1"/>
        <end position="17"/>
    </location>
</feature>
<proteinExistence type="predicted"/>
<dbReference type="Gramene" id="ESR49684">
    <property type="protein sequence ID" value="ESR49684"/>
    <property type="gene ID" value="CICLE_v10033231mg"/>
</dbReference>
<evidence type="ECO:0000256" key="1">
    <source>
        <dbReference type="SAM" id="MobiDB-lite"/>
    </source>
</evidence>
<protein>
    <submittedName>
        <fullName evidence="2">Uncharacterized protein</fullName>
    </submittedName>
</protein>
<reference evidence="2 3" key="1">
    <citation type="submission" date="2013-10" db="EMBL/GenBank/DDBJ databases">
        <authorList>
            <consortium name="International Citrus Genome Consortium"/>
            <person name="Jenkins J."/>
            <person name="Schmutz J."/>
            <person name="Prochnik S."/>
            <person name="Rokhsar D."/>
            <person name="Gmitter F."/>
            <person name="Ollitrault P."/>
            <person name="Machado M."/>
            <person name="Talon M."/>
            <person name="Wincker P."/>
            <person name="Jaillon O."/>
            <person name="Morgante M."/>
        </authorList>
    </citation>
    <scope>NUCLEOTIDE SEQUENCE</scope>
    <source>
        <strain evidence="3">cv. Clemenules</strain>
    </source>
</reference>
<feature type="region of interest" description="Disordered" evidence="1">
    <location>
        <begin position="1"/>
        <end position="22"/>
    </location>
</feature>
<dbReference type="AlphaFoldDB" id="V4VBK7"/>
<dbReference type="InParanoid" id="V4VBK7"/>
<name>V4VBK7_CITCL</name>
<dbReference type="KEGG" id="cic:CICLE_v10033231mg"/>
<dbReference type="Proteomes" id="UP000030687">
    <property type="component" value="Unassembled WGS sequence"/>
</dbReference>